<gene>
    <name evidence="2" type="ORF">SARC_12857</name>
</gene>
<reference evidence="2 3" key="1">
    <citation type="submission" date="2011-02" db="EMBL/GenBank/DDBJ databases">
        <title>The Genome Sequence of Sphaeroforma arctica JP610.</title>
        <authorList>
            <consortium name="The Broad Institute Genome Sequencing Platform"/>
            <person name="Russ C."/>
            <person name="Cuomo C."/>
            <person name="Young S.K."/>
            <person name="Zeng Q."/>
            <person name="Gargeya S."/>
            <person name="Alvarado L."/>
            <person name="Berlin A."/>
            <person name="Chapman S.B."/>
            <person name="Chen Z."/>
            <person name="Freedman E."/>
            <person name="Gellesch M."/>
            <person name="Goldberg J."/>
            <person name="Griggs A."/>
            <person name="Gujja S."/>
            <person name="Heilman E."/>
            <person name="Heiman D."/>
            <person name="Howarth C."/>
            <person name="Mehta T."/>
            <person name="Neiman D."/>
            <person name="Pearson M."/>
            <person name="Roberts A."/>
            <person name="Saif S."/>
            <person name="Shea T."/>
            <person name="Shenoy N."/>
            <person name="Sisk P."/>
            <person name="Stolte C."/>
            <person name="Sykes S."/>
            <person name="White J."/>
            <person name="Yandava C."/>
            <person name="Burger G."/>
            <person name="Gray M.W."/>
            <person name="Holland P.W.H."/>
            <person name="King N."/>
            <person name="Lang F.B.F."/>
            <person name="Roger A.J."/>
            <person name="Ruiz-Trillo I."/>
            <person name="Haas B."/>
            <person name="Nusbaum C."/>
            <person name="Birren B."/>
        </authorList>
    </citation>
    <scope>NUCLEOTIDE SEQUENCE [LARGE SCALE GENOMIC DNA]</scope>
    <source>
        <strain evidence="2 3">JP610</strain>
    </source>
</reference>
<dbReference type="Proteomes" id="UP000054560">
    <property type="component" value="Unassembled WGS sequence"/>
</dbReference>
<feature type="region of interest" description="Disordered" evidence="1">
    <location>
        <begin position="66"/>
        <end position="171"/>
    </location>
</feature>
<evidence type="ECO:0000313" key="3">
    <source>
        <dbReference type="Proteomes" id="UP000054560"/>
    </source>
</evidence>
<feature type="compositionally biased region" description="Polar residues" evidence="1">
    <location>
        <begin position="101"/>
        <end position="114"/>
    </location>
</feature>
<name>A0A0L0FDS6_9EUKA</name>
<feature type="region of interest" description="Disordered" evidence="1">
    <location>
        <begin position="1"/>
        <end position="29"/>
    </location>
</feature>
<dbReference type="AlphaFoldDB" id="A0A0L0FDS6"/>
<dbReference type="RefSeq" id="XP_014148503.1">
    <property type="nucleotide sequence ID" value="XM_014293028.1"/>
</dbReference>
<protein>
    <submittedName>
        <fullName evidence="2">Uncharacterized protein</fullName>
    </submittedName>
</protein>
<feature type="compositionally biased region" description="Low complexity" evidence="1">
    <location>
        <begin position="79"/>
        <end position="90"/>
    </location>
</feature>
<sequence>MFSCCFGGGASSNNQGNNREPRRDPAAGGESIINVYTPEVNPGVPVSVQHAKFLAMLDAMEEANHPPPGPDTFSKQQIMNTPNTNANMNTGMGGSRKVGNAFNNHSQSTASLRSIQRDGSRGSMSPMALSASKTSLKSHHKNSAKSSPKASITLTRQPERNHVYISPEAPS</sequence>
<accession>A0A0L0FDS6</accession>
<dbReference type="GeneID" id="25913361"/>
<feature type="compositionally biased region" description="Polar residues" evidence="1">
    <location>
        <begin position="144"/>
        <end position="156"/>
    </location>
</feature>
<proteinExistence type="predicted"/>
<evidence type="ECO:0000256" key="1">
    <source>
        <dbReference type="SAM" id="MobiDB-lite"/>
    </source>
</evidence>
<feature type="compositionally biased region" description="Gly residues" evidence="1">
    <location>
        <begin position="1"/>
        <end position="10"/>
    </location>
</feature>
<organism evidence="2 3">
    <name type="scientific">Sphaeroforma arctica JP610</name>
    <dbReference type="NCBI Taxonomy" id="667725"/>
    <lineage>
        <taxon>Eukaryota</taxon>
        <taxon>Ichthyosporea</taxon>
        <taxon>Ichthyophonida</taxon>
        <taxon>Sphaeroforma</taxon>
    </lineage>
</organism>
<keyword evidence="3" id="KW-1185">Reference proteome</keyword>
<evidence type="ECO:0000313" key="2">
    <source>
        <dbReference type="EMBL" id="KNC74601.1"/>
    </source>
</evidence>
<dbReference type="EMBL" id="KQ244252">
    <property type="protein sequence ID" value="KNC74601.1"/>
    <property type="molecule type" value="Genomic_DNA"/>
</dbReference>